<reference evidence="2" key="1">
    <citation type="submission" date="2016-10" db="EMBL/GenBank/DDBJ databases">
        <authorList>
            <person name="Varghese N."/>
            <person name="Submissions S."/>
        </authorList>
    </citation>
    <scope>NUCLEOTIDE SEQUENCE [LARGE SCALE GENOMIC DNA]</scope>
    <source>
        <strain evidence="2">CGMCC 1.10118</strain>
    </source>
</reference>
<organism evidence="1 2">
    <name type="scientific">Halobellus clavatus</name>
    <dbReference type="NCBI Taxonomy" id="660517"/>
    <lineage>
        <taxon>Archaea</taxon>
        <taxon>Methanobacteriati</taxon>
        <taxon>Methanobacteriota</taxon>
        <taxon>Stenosarchaea group</taxon>
        <taxon>Halobacteria</taxon>
        <taxon>Halobacteriales</taxon>
        <taxon>Haloferacaceae</taxon>
        <taxon>Halobellus</taxon>
    </lineage>
</organism>
<accession>A0A1H3KC14</accession>
<sequence length="179" mass="20106">MFDSRSYEVRQKISIGNKYRIYEGNTAILESAQKKLRLKEDFRFTDPETGAERFRVTADSILDITAAYDIVDSQTDERVGAVKREAISFFKHEYSLFGPDGDKVATIREDSVPMAIARRFITTLIPFSYEIVSVDGTTIGEAKGAFSLRDRYSIDLSGDDVDPRLVVVGMIVADAIEEN</sequence>
<keyword evidence="2" id="KW-1185">Reference proteome</keyword>
<dbReference type="EMBL" id="FNPB01000018">
    <property type="protein sequence ID" value="SDY49459.1"/>
    <property type="molecule type" value="Genomic_DNA"/>
</dbReference>
<dbReference type="InterPro" id="IPR007612">
    <property type="entry name" value="LOR"/>
</dbReference>
<gene>
    <name evidence="1" type="ORF">SAMN04487946_11840</name>
</gene>
<evidence type="ECO:0000313" key="1">
    <source>
        <dbReference type="EMBL" id="SDY49459.1"/>
    </source>
</evidence>
<proteinExistence type="predicted"/>
<protein>
    <recommendedName>
        <fullName evidence="3">LURP-one-related</fullName>
    </recommendedName>
</protein>
<dbReference type="Pfam" id="PF04525">
    <property type="entry name" value="LOR"/>
    <property type="match status" value="1"/>
</dbReference>
<dbReference type="Proteomes" id="UP000199170">
    <property type="component" value="Unassembled WGS sequence"/>
</dbReference>
<evidence type="ECO:0008006" key="3">
    <source>
        <dbReference type="Google" id="ProtNLM"/>
    </source>
</evidence>
<dbReference type="OrthoDB" id="178461at2157"/>
<evidence type="ECO:0000313" key="2">
    <source>
        <dbReference type="Proteomes" id="UP000199170"/>
    </source>
</evidence>
<dbReference type="STRING" id="660517.SAMN04487946_11840"/>
<dbReference type="AlphaFoldDB" id="A0A1H3KC14"/>
<dbReference type="RefSeq" id="WP_089769558.1">
    <property type="nucleotide sequence ID" value="NZ_FNPB01000018.1"/>
</dbReference>
<name>A0A1H3KC14_9EURY</name>